<organism evidence="6 7">
    <name type="scientific">Corchorus olitorius</name>
    <dbReference type="NCBI Taxonomy" id="93759"/>
    <lineage>
        <taxon>Eukaryota</taxon>
        <taxon>Viridiplantae</taxon>
        <taxon>Streptophyta</taxon>
        <taxon>Embryophyta</taxon>
        <taxon>Tracheophyta</taxon>
        <taxon>Spermatophyta</taxon>
        <taxon>Magnoliopsida</taxon>
        <taxon>eudicotyledons</taxon>
        <taxon>Gunneridae</taxon>
        <taxon>Pentapetalae</taxon>
        <taxon>rosids</taxon>
        <taxon>malvids</taxon>
        <taxon>Malvales</taxon>
        <taxon>Malvaceae</taxon>
        <taxon>Grewioideae</taxon>
        <taxon>Apeibeae</taxon>
        <taxon>Corchorus</taxon>
    </lineage>
</organism>
<comment type="caution">
    <text evidence="6">The sequence shown here is derived from an EMBL/GenBank/DDBJ whole genome shotgun (WGS) entry which is preliminary data.</text>
</comment>
<gene>
    <name evidence="6" type="ORF">COLO4_23685</name>
</gene>
<dbReference type="OrthoDB" id="1896560at2759"/>
<dbReference type="AlphaFoldDB" id="A0A1R3IF97"/>
<reference evidence="7" key="1">
    <citation type="submission" date="2013-09" db="EMBL/GenBank/DDBJ databases">
        <title>Corchorus olitorius genome sequencing.</title>
        <authorList>
            <person name="Alam M."/>
            <person name="Haque M.S."/>
            <person name="Islam M.S."/>
            <person name="Emdad E.M."/>
            <person name="Islam M.M."/>
            <person name="Ahmed B."/>
            <person name="Halim A."/>
            <person name="Hossen Q.M.M."/>
            <person name="Hossain M.Z."/>
            <person name="Ahmed R."/>
            <person name="Khan M.M."/>
            <person name="Islam R."/>
            <person name="Rashid M.M."/>
            <person name="Khan S.A."/>
            <person name="Rahman M.S."/>
            <person name="Alam M."/>
            <person name="Yahiya A.S."/>
            <person name="Khan M.S."/>
            <person name="Azam M.S."/>
            <person name="Haque T."/>
            <person name="Lashkar M.Z.H."/>
            <person name="Akhand A.I."/>
            <person name="Morshed G."/>
            <person name="Roy S."/>
            <person name="Uddin K.S."/>
            <person name="Rabeya T."/>
            <person name="Hossain A.S."/>
            <person name="Chowdhury A."/>
            <person name="Snigdha A.R."/>
            <person name="Mortoza M.S."/>
            <person name="Matin S.A."/>
            <person name="Hoque S.M.E."/>
            <person name="Islam M.K."/>
            <person name="Roy D.K."/>
            <person name="Haider R."/>
            <person name="Moosa M.M."/>
            <person name="Elias S.M."/>
            <person name="Hasan A.M."/>
            <person name="Jahan S."/>
            <person name="Shafiuddin M."/>
            <person name="Mahmood N."/>
            <person name="Shommy N.S."/>
        </authorList>
    </citation>
    <scope>NUCLEOTIDE SEQUENCE [LARGE SCALE GENOMIC DNA]</scope>
    <source>
        <strain evidence="7">cv. O-4</strain>
    </source>
</reference>
<dbReference type="Pfam" id="PF18052">
    <property type="entry name" value="Rx_N"/>
    <property type="match status" value="1"/>
</dbReference>
<keyword evidence="1" id="KW-0677">Repeat</keyword>
<dbReference type="InterPro" id="IPR032675">
    <property type="entry name" value="LRR_dom_sf"/>
</dbReference>
<evidence type="ECO:0000313" key="6">
    <source>
        <dbReference type="EMBL" id="OMO81253.1"/>
    </source>
</evidence>
<proteinExistence type="predicted"/>
<dbReference type="EMBL" id="AWUE01018327">
    <property type="protein sequence ID" value="OMO81253.1"/>
    <property type="molecule type" value="Genomic_DNA"/>
</dbReference>
<evidence type="ECO:0000259" key="5">
    <source>
        <dbReference type="Pfam" id="PF18052"/>
    </source>
</evidence>
<evidence type="ECO:0000256" key="3">
    <source>
        <dbReference type="ARBA" id="ARBA00022821"/>
    </source>
</evidence>
<evidence type="ECO:0000256" key="2">
    <source>
        <dbReference type="ARBA" id="ARBA00022741"/>
    </source>
</evidence>
<feature type="domain" description="Disease resistance N-terminal" evidence="5">
    <location>
        <begin position="10"/>
        <end position="103"/>
    </location>
</feature>
<dbReference type="InterPro" id="IPR041118">
    <property type="entry name" value="Rx_N"/>
</dbReference>
<dbReference type="Proteomes" id="UP000187203">
    <property type="component" value="Unassembled WGS sequence"/>
</dbReference>
<dbReference type="SUPFAM" id="SSF52047">
    <property type="entry name" value="RNI-like"/>
    <property type="match status" value="1"/>
</dbReference>
<dbReference type="SUPFAM" id="SSF52058">
    <property type="entry name" value="L domain-like"/>
    <property type="match status" value="1"/>
</dbReference>
<keyword evidence="2" id="KW-0547">Nucleotide-binding</keyword>
<dbReference type="PANTHER" id="PTHR36766">
    <property type="entry name" value="PLANT BROAD-SPECTRUM MILDEW RESISTANCE PROTEIN RPW8"/>
    <property type="match status" value="1"/>
</dbReference>
<accession>A0A1R3IF97</accession>
<name>A0A1R3IF97_9ROSI</name>
<evidence type="ECO:0000313" key="7">
    <source>
        <dbReference type="Proteomes" id="UP000187203"/>
    </source>
</evidence>
<dbReference type="Gene3D" id="1.20.5.4130">
    <property type="match status" value="1"/>
</dbReference>
<evidence type="ECO:0000256" key="1">
    <source>
        <dbReference type="ARBA" id="ARBA00022737"/>
    </source>
</evidence>
<evidence type="ECO:0000256" key="4">
    <source>
        <dbReference type="ARBA" id="ARBA00022840"/>
    </source>
</evidence>
<protein>
    <submittedName>
        <fullName evidence="6">Cc-nbs-lrr resistance protein</fullName>
    </submittedName>
</protein>
<dbReference type="Gene3D" id="3.80.10.10">
    <property type="entry name" value="Ribonuclease Inhibitor"/>
    <property type="match status" value="3"/>
</dbReference>
<dbReference type="PANTHER" id="PTHR36766:SF70">
    <property type="entry name" value="DISEASE RESISTANCE PROTEIN RGA4"/>
    <property type="match status" value="1"/>
</dbReference>
<keyword evidence="4" id="KW-0067">ATP-binding</keyword>
<dbReference type="GO" id="GO:0005524">
    <property type="term" value="F:ATP binding"/>
    <property type="evidence" value="ECO:0007669"/>
    <property type="project" value="UniProtKB-KW"/>
</dbReference>
<keyword evidence="7" id="KW-1185">Reference proteome</keyword>
<sequence>MAGALVGGAFLSASLQVLFDRMASPEVMDFIRGKKLEKLLEMKLKPKLMSVRAVLDDAEDKQITNQSVKAWLSELKDAVYDAEDLLDEIAYETLRSSLESKEQTTSTKVSRFFSSLNPFNKGMESKLEEILERLDSLVSQKDILGLKDSRAEKLFQRLEGGVNFFGESGVNSCLLPCGLRELEIEKLKISDSILERMMQPCTSLERLTIKKCCELRSLPEGTSLAMTLKQLRIEESNVLDDSKILSYTSLQSLSIDNCKFHGVDSFPLGSFPLLNTLYIERCEELKWIIGALEEENAPLSCRLNSLWIVYCPNFICFDRLEGFCAPNLTRLTLWECVDLEALLEQMHSLFPSLEQLWISDCPKMEDAPLISSSCRLNSLQISNCCNFISFQRLEGLCAPNLTSLDLMGCSNLKALPEQMHSLFPSLDYLSISECQKIERFPKEGLPSKLKTLYIGGGCKKLIEGMVRRDREWALQSLPSLTRFSISGRGEEIEGIESFPDEHLLPSTLTDLSISSFPNLKCLESKAFQHLTSLRRLSIGLCPSLQSMPEKWVFSSLSCLEIYKCPKLRENCEKEKGKHWSDISHIPVIRFTDDLRPSKNNQLII</sequence>
<keyword evidence="3" id="KW-0611">Plant defense</keyword>
<dbReference type="GO" id="GO:0006952">
    <property type="term" value="P:defense response"/>
    <property type="evidence" value="ECO:0007669"/>
    <property type="project" value="UniProtKB-KW"/>
</dbReference>